<name>A0A139HXZ8_9PEZI</name>
<accession>A0A139HXZ8</accession>
<gene>
    <name evidence="1" type="ORF">AC578_2507</name>
</gene>
<proteinExistence type="predicted"/>
<dbReference type="Proteomes" id="UP000070133">
    <property type="component" value="Unassembled WGS sequence"/>
</dbReference>
<comment type="caution">
    <text evidence="1">The sequence shown here is derived from an EMBL/GenBank/DDBJ whole genome shotgun (WGS) entry which is preliminary data.</text>
</comment>
<dbReference type="AlphaFoldDB" id="A0A139HXZ8"/>
<evidence type="ECO:0000313" key="1">
    <source>
        <dbReference type="EMBL" id="KXT07263.1"/>
    </source>
</evidence>
<dbReference type="EMBL" id="LFZN01000003">
    <property type="protein sequence ID" value="KXT07263.1"/>
    <property type="molecule type" value="Genomic_DNA"/>
</dbReference>
<protein>
    <submittedName>
        <fullName evidence="1">Uncharacterized protein</fullName>
    </submittedName>
</protein>
<keyword evidence="2" id="KW-1185">Reference proteome</keyword>
<sequence length="141" mass="15838">MQILPRALPAVHRVQVAPQPTAIISPKTPIADCETQIFSNFTAAGRCKYKDKHRLYGMEFTNSSLIDQHPEASWRQMQMPSPPLLEIENIGFVLKYNRHGKLQNYTKSSCEHLIRTEGLTLGDLANAVLEEKSGSGEVSFR</sequence>
<organism evidence="1 2">
    <name type="scientific">Pseudocercospora eumusae</name>
    <dbReference type="NCBI Taxonomy" id="321146"/>
    <lineage>
        <taxon>Eukaryota</taxon>
        <taxon>Fungi</taxon>
        <taxon>Dikarya</taxon>
        <taxon>Ascomycota</taxon>
        <taxon>Pezizomycotina</taxon>
        <taxon>Dothideomycetes</taxon>
        <taxon>Dothideomycetidae</taxon>
        <taxon>Mycosphaerellales</taxon>
        <taxon>Mycosphaerellaceae</taxon>
        <taxon>Pseudocercospora</taxon>
    </lineage>
</organism>
<evidence type="ECO:0000313" key="2">
    <source>
        <dbReference type="Proteomes" id="UP000070133"/>
    </source>
</evidence>
<reference evidence="1 2" key="1">
    <citation type="submission" date="2015-07" db="EMBL/GenBank/DDBJ databases">
        <title>Comparative genomics of the Sigatoka disease complex on banana suggests a link between parallel evolutionary changes in Pseudocercospora fijiensis and Pseudocercospora eumusae and increased virulence on the banana host.</title>
        <authorList>
            <person name="Chang T.-C."/>
            <person name="Salvucci A."/>
            <person name="Crous P.W."/>
            <person name="Stergiopoulos I."/>
        </authorList>
    </citation>
    <scope>NUCLEOTIDE SEQUENCE [LARGE SCALE GENOMIC DNA]</scope>
    <source>
        <strain evidence="1 2">CBS 114824</strain>
    </source>
</reference>